<feature type="domain" description="HTH cro/C1-type" evidence="3">
    <location>
        <begin position="28"/>
        <end position="82"/>
    </location>
</feature>
<gene>
    <name evidence="4" type="ORF">BMF97_01920</name>
</gene>
<dbReference type="PANTHER" id="PTHR46797:SF1">
    <property type="entry name" value="METHYLPHOSPHONATE SYNTHASE"/>
    <property type="match status" value="1"/>
</dbReference>
<comment type="similarity">
    <text evidence="1">Belongs to the short-chain fatty acyl-CoA assimilation regulator (ScfR) family.</text>
</comment>
<protein>
    <submittedName>
        <fullName evidence="4">DNA-binding protein</fullName>
    </submittedName>
</protein>
<evidence type="ECO:0000259" key="3">
    <source>
        <dbReference type="PROSITE" id="PS50943"/>
    </source>
</evidence>
<accession>A0A1T3F4D9</accession>
<dbReference type="InterPro" id="IPR001387">
    <property type="entry name" value="Cro/C1-type_HTH"/>
</dbReference>
<dbReference type="SUPFAM" id="SSF47413">
    <property type="entry name" value="lambda repressor-like DNA-binding domains"/>
    <property type="match status" value="1"/>
</dbReference>
<dbReference type="OrthoDB" id="833147at2"/>
<dbReference type="InterPro" id="IPR010359">
    <property type="entry name" value="IrrE_HExxH"/>
</dbReference>
<dbReference type="PANTHER" id="PTHR46797">
    <property type="entry name" value="HTH-TYPE TRANSCRIPTIONAL REGULATOR"/>
    <property type="match status" value="1"/>
</dbReference>
<keyword evidence="2 4" id="KW-0238">DNA-binding</keyword>
<reference evidence="4 5" key="1">
    <citation type="submission" date="2016-11" db="EMBL/GenBank/DDBJ databases">
        <title>Genome sequence and comparative genomic analysis of clinical strain Elizabethkingia meningoseptica 61421 PRCM.</title>
        <authorList>
            <person name="Wang M."/>
            <person name="Hu S."/>
            <person name="Cao L."/>
            <person name="Jiang T."/>
            <person name="Zhou Y."/>
            <person name="Ming D."/>
        </authorList>
    </citation>
    <scope>NUCLEOTIDE SEQUENCE [LARGE SCALE GENOMIC DNA]</scope>
    <source>
        <strain evidence="4 5">61421 PRCM</strain>
    </source>
</reference>
<dbReference type="Proteomes" id="UP000188947">
    <property type="component" value="Unassembled WGS sequence"/>
</dbReference>
<proteinExistence type="inferred from homology"/>
<dbReference type="InterPro" id="IPR050807">
    <property type="entry name" value="TransReg_Diox_bact_type"/>
</dbReference>
<dbReference type="InterPro" id="IPR010982">
    <property type="entry name" value="Lambda_DNA-bd_dom_sf"/>
</dbReference>
<keyword evidence="5" id="KW-1185">Reference proteome</keyword>
<dbReference type="Pfam" id="PF06114">
    <property type="entry name" value="Peptidase_M78"/>
    <property type="match status" value="1"/>
</dbReference>
<evidence type="ECO:0000256" key="2">
    <source>
        <dbReference type="ARBA" id="ARBA00023125"/>
    </source>
</evidence>
<dbReference type="Pfam" id="PF01381">
    <property type="entry name" value="HTH_3"/>
    <property type="match status" value="1"/>
</dbReference>
<dbReference type="RefSeq" id="WP_070904797.1">
    <property type="nucleotide sequence ID" value="NZ_CP016378.1"/>
</dbReference>
<sequence>MRIIAFNFYLYFMNIESDYIRTIFGVKLKQLRQQKKWSLQEISEKTGMSKSYLNEIEKGKKYPKHDKILALAEALDCNFDELVSIQLDKNLAPIGELMQKDFFRELPLELFGINKNSLINIVSEAPKKVNAFINTLIEIAQTYNFDKDHFYLSVLRSFQELYNNYFPEVEEKATDFIRKHNLTVINIQILENILKEDFGYHIQYENYEKQGHLKHLRSLFSEERKILSINQKLEEQQKLFILAKEIGFQFLQLQLRPNTYTWVKFTNFDSLVNNFYASYFAGCLLIPKDQLIQETRNLFQQKEWKNEYFDQLIENHTQSPETLFYRLTNILPEYFGIKDLFYLCFVKRKNSDKIDILKELHLNRQQAPHANTTNEHYCRRWIAIKNMLNLSDSKNLTSVQISEYENTGLHYLVISTSQKNPFADGNNRSYCLGILLNPETTKQLKFLKNVSRENVGITCESCSVKDCEVRQTPAIKLEKQELNESIQHSVEEKLKEMKSVSFIPD</sequence>
<name>A0A1T3F4D9_ELIME</name>
<dbReference type="CDD" id="cd00093">
    <property type="entry name" value="HTH_XRE"/>
    <property type="match status" value="1"/>
</dbReference>
<dbReference type="GO" id="GO:0003677">
    <property type="term" value="F:DNA binding"/>
    <property type="evidence" value="ECO:0007669"/>
    <property type="project" value="UniProtKB-KW"/>
</dbReference>
<dbReference type="Gene3D" id="1.10.260.40">
    <property type="entry name" value="lambda repressor-like DNA-binding domains"/>
    <property type="match status" value="1"/>
</dbReference>
<evidence type="ECO:0000313" key="4">
    <source>
        <dbReference type="EMBL" id="OOH98050.1"/>
    </source>
</evidence>
<dbReference type="SMART" id="SM00530">
    <property type="entry name" value="HTH_XRE"/>
    <property type="match status" value="1"/>
</dbReference>
<dbReference type="STRING" id="238.BBD35_02190"/>
<evidence type="ECO:0000313" key="5">
    <source>
        <dbReference type="Proteomes" id="UP000188947"/>
    </source>
</evidence>
<dbReference type="EMBL" id="MPOG01000001">
    <property type="protein sequence ID" value="OOH98050.1"/>
    <property type="molecule type" value="Genomic_DNA"/>
</dbReference>
<dbReference type="eggNOG" id="COG3800">
    <property type="taxonomic scope" value="Bacteria"/>
</dbReference>
<dbReference type="PROSITE" id="PS50943">
    <property type="entry name" value="HTH_CROC1"/>
    <property type="match status" value="1"/>
</dbReference>
<organism evidence="4 5">
    <name type="scientific">Elizabethkingia meningoseptica</name>
    <name type="common">Chryseobacterium meningosepticum</name>
    <dbReference type="NCBI Taxonomy" id="238"/>
    <lineage>
        <taxon>Bacteria</taxon>
        <taxon>Pseudomonadati</taxon>
        <taxon>Bacteroidota</taxon>
        <taxon>Flavobacteriia</taxon>
        <taxon>Flavobacteriales</taxon>
        <taxon>Weeksellaceae</taxon>
        <taxon>Elizabethkingia</taxon>
    </lineage>
</organism>
<dbReference type="GO" id="GO:0003700">
    <property type="term" value="F:DNA-binding transcription factor activity"/>
    <property type="evidence" value="ECO:0007669"/>
    <property type="project" value="TreeGrafter"/>
</dbReference>
<evidence type="ECO:0000256" key="1">
    <source>
        <dbReference type="ARBA" id="ARBA00007227"/>
    </source>
</evidence>
<dbReference type="AlphaFoldDB" id="A0A1T3F4D9"/>
<comment type="caution">
    <text evidence="4">The sequence shown here is derived from an EMBL/GenBank/DDBJ whole genome shotgun (WGS) entry which is preliminary data.</text>
</comment>
<dbReference type="GO" id="GO:0005829">
    <property type="term" value="C:cytosol"/>
    <property type="evidence" value="ECO:0007669"/>
    <property type="project" value="TreeGrafter"/>
</dbReference>